<keyword evidence="2" id="KW-1185">Reference proteome</keyword>
<dbReference type="EMBL" id="CP080590">
    <property type="protein sequence ID" value="QYO78786.1"/>
    <property type="molecule type" value="Genomic_DNA"/>
</dbReference>
<dbReference type="InterPro" id="IPR024078">
    <property type="entry name" value="LmbE-like_dom_sf"/>
</dbReference>
<reference evidence="1 2" key="1">
    <citation type="submission" date="2021-08" db="EMBL/GenBank/DDBJ databases">
        <title>Devosia salina sp. nov., isolated from the South China Sea sediment.</title>
        <authorList>
            <person name="Zhou Z."/>
        </authorList>
    </citation>
    <scope>NUCLEOTIDE SEQUENCE [LARGE SCALE GENOMIC DNA]</scope>
    <source>
        <strain evidence="1 2">SCS-3</strain>
    </source>
</reference>
<name>A0ABX8WNW0_9HYPH</name>
<sequence>MNVLAIGAHPDDIEIFMFGTLAACAARGDRLHYVIATDGARGGAGDPAQLRSTRMAEARAAAALLGVVPRFLDLPDGELVPDAALVAVLKTAIADYEPDLIFTHPANDYHGDHRALSEAVRIAASFAAPVIHCDALRGVGPAPTHYVDITAHCEAKERAIRAHVSQDPERFVAAARQLNTFRASQANDGPDQQAEAFHFEPTFPFVDIRDLLPAAPPVRPVVNRARPRKGR</sequence>
<dbReference type="PANTHER" id="PTHR12993">
    <property type="entry name" value="N-ACETYLGLUCOSAMINYL-PHOSPHATIDYLINOSITOL DE-N-ACETYLASE-RELATED"/>
    <property type="match status" value="1"/>
</dbReference>
<dbReference type="RefSeq" id="WP_220307238.1">
    <property type="nucleotide sequence ID" value="NZ_CP080590.1"/>
</dbReference>
<accession>A0ABX8WNW0</accession>
<evidence type="ECO:0000313" key="2">
    <source>
        <dbReference type="Proteomes" id="UP000825799"/>
    </source>
</evidence>
<dbReference type="InterPro" id="IPR003737">
    <property type="entry name" value="GlcNAc_PI_deacetylase-related"/>
</dbReference>
<dbReference type="Gene3D" id="3.40.50.10320">
    <property type="entry name" value="LmbE-like"/>
    <property type="match status" value="1"/>
</dbReference>
<dbReference type="Pfam" id="PF02585">
    <property type="entry name" value="PIG-L"/>
    <property type="match status" value="1"/>
</dbReference>
<evidence type="ECO:0000313" key="1">
    <source>
        <dbReference type="EMBL" id="QYO78786.1"/>
    </source>
</evidence>
<dbReference type="Proteomes" id="UP000825799">
    <property type="component" value="Chromosome"/>
</dbReference>
<organism evidence="1 2">
    <name type="scientific">Devosia salina</name>
    <dbReference type="NCBI Taxonomy" id="2860336"/>
    <lineage>
        <taxon>Bacteria</taxon>
        <taxon>Pseudomonadati</taxon>
        <taxon>Pseudomonadota</taxon>
        <taxon>Alphaproteobacteria</taxon>
        <taxon>Hyphomicrobiales</taxon>
        <taxon>Devosiaceae</taxon>
        <taxon>Devosia</taxon>
    </lineage>
</organism>
<dbReference type="PANTHER" id="PTHR12993:SF30">
    <property type="entry name" value="N-ACETYL-ALPHA-D-GLUCOSAMINYL L-MALATE DEACETYLASE 1"/>
    <property type="match status" value="1"/>
</dbReference>
<gene>
    <name evidence="1" type="ORF">K1X15_09705</name>
</gene>
<dbReference type="SUPFAM" id="SSF102588">
    <property type="entry name" value="LmbE-like"/>
    <property type="match status" value="1"/>
</dbReference>
<proteinExistence type="predicted"/>
<protein>
    <submittedName>
        <fullName evidence="1">PIG-L family deacetylase</fullName>
    </submittedName>
</protein>